<dbReference type="InterPro" id="IPR003399">
    <property type="entry name" value="Mce/MlaD"/>
</dbReference>
<evidence type="ECO:0000313" key="5">
    <source>
        <dbReference type="Proteomes" id="UP000515734"/>
    </source>
</evidence>
<dbReference type="InterPro" id="IPR005693">
    <property type="entry name" value="Mce"/>
</dbReference>
<dbReference type="EMBL" id="AP023287">
    <property type="protein sequence ID" value="BCI51040.1"/>
    <property type="molecule type" value="Genomic_DNA"/>
</dbReference>
<keyword evidence="1" id="KW-1133">Transmembrane helix</keyword>
<dbReference type="GO" id="GO:0051701">
    <property type="term" value="P:biological process involved in interaction with host"/>
    <property type="evidence" value="ECO:0007669"/>
    <property type="project" value="TreeGrafter"/>
</dbReference>
<accession>A0A6S6P2Z6</accession>
<dbReference type="Proteomes" id="UP000515734">
    <property type="component" value="Chromosome"/>
</dbReference>
<dbReference type="PANTHER" id="PTHR33371">
    <property type="entry name" value="INTERMEMBRANE PHOSPHOLIPID TRANSPORT SYSTEM BINDING PROTEIN MLAD-RELATED"/>
    <property type="match status" value="1"/>
</dbReference>
<gene>
    <name evidence="4" type="ORF">NIIDNTM18_03180</name>
</gene>
<evidence type="ECO:0000259" key="3">
    <source>
        <dbReference type="Pfam" id="PF11887"/>
    </source>
</evidence>
<dbReference type="InterPro" id="IPR024516">
    <property type="entry name" value="Mce_C"/>
</dbReference>
<dbReference type="GO" id="GO:0005576">
    <property type="term" value="C:extracellular region"/>
    <property type="evidence" value="ECO:0007669"/>
    <property type="project" value="TreeGrafter"/>
</dbReference>
<reference evidence="4 5" key="1">
    <citation type="submission" date="2020-07" db="EMBL/GenBank/DDBJ databases">
        <title>Complete genome sequence of Mycolicibacterium litorale like strain isolated from cardiac implantable electronic device infection.</title>
        <authorList>
            <person name="Fukano H."/>
            <person name="Miyama H."/>
            <person name="Hoshino Y."/>
        </authorList>
    </citation>
    <scope>NUCLEOTIDE SEQUENCE [LARGE SCALE GENOMIC DNA]</scope>
    <source>
        <strain evidence="4 5">NIIDNTM18</strain>
    </source>
</reference>
<dbReference type="NCBIfam" id="TIGR00996">
    <property type="entry name" value="Mtu_fam_mce"/>
    <property type="match status" value="1"/>
</dbReference>
<sequence>MTSNTARHVAGTLTVVCIAAIVAVAVGLFNGSFTRSATVTVVSDRVGLVMNPDAKVKLHGAQVGKVAAIEARPDGRAEIHLAMEPSALQIIPANVLVNIGSTTVFGSKAVELVPPADPSPEPLRAGQVLDAGHVTVEINTVFEQLVSVLAKIEPAKLNETLGALSQGLDGRGEEFGRTLADLDTLLADLDPSMDNLSRDIAVAPQVLNAYADAAPDLLTTADNASRISDTLVERQSDLDAVLVSAIGLAEVGNDVVATNRGAFTDLMRILVPTTDLTNQYHQALNCGLAGMLPLAMAPPPPVPGVLLLDSFVLGTERYRYPQNLPKVAARGGPQCVGLPDVGYENRAPFVVSDIDANPAQYGNQGILLNSDGLKQMLFGPIDGPPRNTAQIGQPG</sequence>
<dbReference type="Pfam" id="PF02470">
    <property type="entry name" value="MlaD"/>
    <property type="match status" value="1"/>
</dbReference>
<feature type="transmembrane region" description="Helical" evidence="1">
    <location>
        <begin position="12"/>
        <end position="33"/>
    </location>
</feature>
<dbReference type="InterPro" id="IPR052336">
    <property type="entry name" value="MlaD_Phospholipid_Transporter"/>
</dbReference>
<feature type="domain" description="Mce/MlaD" evidence="2">
    <location>
        <begin position="37"/>
        <end position="115"/>
    </location>
</feature>
<keyword evidence="1" id="KW-0812">Transmembrane</keyword>
<dbReference type="RefSeq" id="WP_185294060.1">
    <property type="nucleotide sequence ID" value="NZ_AP023287.1"/>
</dbReference>
<dbReference type="Pfam" id="PF11887">
    <property type="entry name" value="Mce4_CUP1"/>
    <property type="match status" value="1"/>
</dbReference>
<dbReference type="AlphaFoldDB" id="A0A6S6P2Z6"/>
<dbReference type="PANTHER" id="PTHR33371:SF19">
    <property type="entry name" value="MCE-FAMILY PROTEIN MCE4A"/>
    <property type="match status" value="1"/>
</dbReference>
<protein>
    <submittedName>
        <fullName evidence="4">Virulence factor Mce family protein</fullName>
    </submittedName>
</protein>
<evidence type="ECO:0000313" key="4">
    <source>
        <dbReference type="EMBL" id="BCI51040.1"/>
    </source>
</evidence>
<keyword evidence="1" id="KW-0472">Membrane</keyword>
<proteinExistence type="predicted"/>
<evidence type="ECO:0000256" key="1">
    <source>
        <dbReference type="SAM" id="Phobius"/>
    </source>
</evidence>
<name>A0A6S6P2Z6_9MYCO</name>
<evidence type="ECO:0000259" key="2">
    <source>
        <dbReference type="Pfam" id="PF02470"/>
    </source>
</evidence>
<feature type="domain" description="Mammalian cell entry C-terminal" evidence="3">
    <location>
        <begin position="119"/>
        <end position="333"/>
    </location>
</feature>
<organism evidence="4 5">
    <name type="scientific">Mycolicibacterium litorale</name>
    <dbReference type="NCBI Taxonomy" id="758802"/>
    <lineage>
        <taxon>Bacteria</taxon>
        <taxon>Bacillati</taxon>
        <taxon>Actinomycetota</taxon>
        <taxon>Actinomycetes</taxon>
        <taxon>Mycobacteriales</taxon>
        <taxon>Mycobacteriaceae</taxon>
        <taxon>Mycolicibacterium</taxon>
    </lineage>
</organism>